<comment type="subcellular location">
    <subcellularLocation>
        <location evidence="6">Cytoplasm</location>
    </subcellularLocation>
</comment>
<dbReference type="EMBL" id="PDEQ01000003">
    <property type="protein sequence ID" value="PEN13769.1"/>
    <property type="molecule type" value="Genomic_DNA"/>
</dbReference>
<accession>A0A2A8CYF7</accession>
<evidence type="ECO:0000256" key="5">
    <source>
        <dbReference type="ARBA" id="ARBA00022840"/>
    </source>
</evidence>
<dbReference type="Pfam" id="PF02700">
    <property type="entry name" value="PurS"/>
    <property type="match status" value="1"/>
</dbReference>
<dbReference type="NCBIfam" id="NF004630">
    <property type="entry name" value="PRK05974.1"/>
    <property type="match status" value="1"/>
</dbReference>
<reference evidence="7 8" key="1">
    <citation type="submission" date="2017-10" db="EMBL/GenBank/DDBJ databases">
        <title>Draft genome of Longibacter Salinarum.</title>
        <authorList>
            <person name="Goh K.M."/>
            <person name="Shamsir M.S."/>
            <person name="Lim S.W."/>
        </authorList>
    </citation>
    <scope>NUCLEOTIDE SEQUENCE [LARGE SCALE GENOMIC DNA]</scope>
    <source>
        <strain evidence="7 8">KCTC 52045</strain>
    </source>
</reference>
<dbReference type="SUPFAM" id="SSF82697">
    <property type="entry name" value="PurS-like"/>
    <property type="match status" value="1"/>
</dbReference>
<dbReference type="UniPathway" id="UPA00074">
    <property type="reaction ID" value="UER00128"/>
</dbReference>
<evidence type="ECO:0000256" key="4">
    <source>
        <dbReference type="ARBA" id="ARBA00022755"/>
    </source>
</evidence>
<dbReference type="GO" id="GO:0006189">
    <property type="term" value="P:'de novo' IMP biosynthetic process"/>
    <property type="evidence" value="ECO:0007669"/>
    <property type="project" value="UniProtKB-UniRule"/>
</dbReference>
<dbReference type="PANTHER" id="PTHR34696:SF1">
    <property type="entry name" value="PHOSPHORIBOSYLFORMYLGLYCINAMIDINE SYNTHASE SUBUNIT PURS"/>
    <property type="match status" value="1"/>
</dbReference>
<comment type="function">
    <text evidence="6">Part of the phosphoribosylformylglycinamidine synthase complex involved in the purines biosynthetic pathway. Catalyzes the ATP-dependent conversion of formylglycinamide ribonucleotide (FGAR) and glutamine to yield formylglycinamidine ribonucleotide (FGAM) and glutamate. The FGAM synthase complex is composed of three subunits. PurQ produces an ammonia molecule by converting glutamine to glutamate. PurL transfers the ammonia molecule to FGAR to form FGAM in an ATP-dependent manner. PurS interacts with PurQ and PurL and is thought to assist in the transfer of the ammonia molecule from PurQ to PurL.</text>
</comment>
<evidence type="ECO:0000313" key="7">
    <source>
        <dbReference type="EMBL" id="PEN13769.1"/>
    </source>
</evidence>
<keyword evidence="4 6" id="KW-0658">Purine biosynthesis</keyword>
<keyword evidence="3 6" id="KW-0547">Nucleotide-binding</keyword>
<dbReference type="EC" id="6.3.5.3" evidence="6"/>
<evidence type="ECO:0000256" key="6">
    <source>
        <dbReference type="HAMAP-Rule" id="MF_01926"/>
    </source>
</evidence>
<dbReference type="Proteomes" id="UP000220102">
    <property type="component" value="Unassembled WGS sequence"/>
</dbReference>
<keyword evidence="1 6" id="KW-0963">Cytoplasm</keyword>
<evidence type="ECO:0000256" key="1">
    <source>
        <dbReference type="ARBA" id="ARBA00022490"/>
    </source>
</evidence>
<comment type="caution">
    <text evidence="7">The sequence shown here is derived from an EMBL/GenBank/DDBJ whole genome shotgun (WGS) entry which is preliminary data.</text>
</comment>
<dbReference type="PANTHER" id="PTHR34696">
    <property type="entry name" value="PHOSPHORIBOSYLFORMYLGLYCINAMIDINE SYNTHASE SUBUNIT PURS"/>
    <property type="match status" value="1"/>
</dbReference>
<dbReference type="RefSeq" id="WP_098074932.1">
    <property type="nucleotide sequence ID" value="NZ_PDEQ01000003.1"/>
</dbReference>
<dbReference type="InterPro" id="IPR036604">
    <property type="entry name" value="PurS-like_sf"/>
</dbReference>
<evidence type="ECO:0000313" key="8">
    <source>
        <dbReference type="Proteomes" id="UP000220102"/>
    </source>
</evidence>
<comment type="pathway">
    <text evidence="6">Purine metabolism; IMP biosynthesis via de novo pathway; 5-amino-1-(5-phospho-D-ribosyl)imidazole from N(2)-formyl-N(1)-(5-phospho-D-ribosyl)glycinamide: step 1/2.</text>
</comment>
<comment type="similarity">
    <text evidence="6">Belongs to the PurS family.</text>
</comment>
<dbReference type="GO" id="GO:0005737">
    <property type="term" value="C:cytoplasm"/>
    <property type="evidence" value="ECO:0007669"/>
    <property type="project" value="UniProtKB-SubCell"/>
</dbReference>
<keyword evidence="2 6" id="KW-0436">Ligase</keyword>
<keyword evidence="5 6" id="KW-0067">ATP-binding</keyword>
<evidence type="ECO:0000256" key="3">
    <source>
        <dbReference type="ARBA" id="ARBA00022741"/>
    </source>
</evidence>
<dbReference type="GO" id="GO:0005524">
    <property type="term" value="F:ATP binding"/>
    <property type="evidence" value="ECO:0007669"/>
    <property type="project" value="UniProtKB-UniRule"/>
</dbReference>
<gene>
    <name evidence="6" type="primary">purS</name>
    <name evidence="7" type="ORF">CRI94_06770</name>
</gene>
<dbReference type="Gene3D" id="3.30.1280.10">
    <property type="entry name" value="Phosphoribosylformylglycinamidine synthase subunit PurS"/>
    <property type="match status" value="1"/>
</dbReference>
<name>A0A2A8CYF7_9BACT</name>
<comment type="subunit">
    <text evidence="6">Part of the FGAM synthase complex composed of 1 PurL, 1 PurQ and 2 PurS subunits.</text>
</comment>
<dbReference type="OrthoDB" id="9799101at2"/>
<dbReference type="AlphaFoldDB" id="A0A2A8CYF7"/>
<dbReference type="NCBIfam" id="TIGR00302">
    <property type="entry name" value="phosphoribosylformylglycinamidine synthase subunit PurS"/>
    <property type="match status" value="1"/>
</dbReference>
<dbReference type="HAMAP" id="MF_01926">
    <property type="entry name" value="PurS"/>
    <property type="match status" value="1"/>
</dbReference>
<dbReference type="InterPro" id="IPR003850">
    <property type="entry name" value="PurS"/>
</dbReference>
<proteinExistence type="inferred from homology"/>
<dbReference type="GO" id="GO:0004642">
    <property type="term" value="F:phosphoribosylformylglycinamidine synthase activity"/>
    <property type="evidence" value="ECO:0007669"/>
    <property type="project" value="UniProtKB-UniRule"/>
</dbReference>
<protein>
    <recommendedName>
        <fullName evidence="6">Phosphoribosylformylglycinamidine synthase subunit PurS</fullName>
        <shortName evidence="6">FGAM synthase</shortName>
        <ecNumber evidence="6">6.3.5.3</ecNumber>
    </recommendedName>
    <alternativeName>
        <fullName evidence="6">Formylglycinamide ribonucleotide amidotransferase subunit III</fullName>
        <shortName evidence="6">FGAR amidotransferase III</shortName>
        <shortName evidence="6">FGAR-AT III</shortName>
    </alternativeName>
    <alternativeName>
        <fullName evidence="6">Phosphoribosylformylglycinamidine synthase subunit III</fullName>
    </alternativeName>
</protein>
<organism evidence="7 8">
    <name type="scientific">Longibacter salinarum</name>
    <dbReference type="NCBI Taxonomy" id="1850348"/>
    <lineage>
        <taxon>Bacteria</taxon>
        <taxon>Pseudomonadati</taxon>
        <taxon>Rhodothermota</taxon>
        <taxon>Rhodothermia</taxon>
        <taxon>Rhodothermales</taxon>
        <taxon>Salisaetaceae</taxon>
        <taxon>Longibacter</taxon>
    </lineage>
</organism>
<sequence length="87" mass="9706">MYKAIISITLRPSILDPEGKTVHHGLKNLGFTQVDDVRMGKHAEIRIDTTDEEEARRVATEACEQLLANPVTENFEIELEEVASEAA</sequence>
<evidence type="ECO:0000256" key="2">
    <source>
        <dbReference type="ARBA" id="ARBA00022598"/>
    </source>
</evidence>
<keyword evidence="8" id="KW-1185">Reference proteome</keyword>
<comment type="catalytic activity">
    <reaction evidence="6">
        <text>N(2)-formyl-N(1)-(5-phospho-beta-D-ribosyl)glycinamide + L-glutamine + ATP + H2O = 2-formamido-N(1)-(5-O-phospho-beta-D-ribosyl)acetamidine + L-glutamate + ADP + phosphate + H(+)</text>
        <dbReference type="Rhea" id="RHEA:17129"/>
        <dbReference type="ChEBI" id="CHEBI:15377"/>
        <dbReference type="ChEBI" id="CHEBI:15378"/>
        <dbReference type="ChEBI" id="CHEBI:29985"/>
        <dbReference type="ChEBI" id="CHEBI:30616"/>
        <dbReference type="ChEBI" id="CHEBI:43474"/>
        <dbReference type="ChEBI" id="CHEBI:58359"/>
        <dbReference type="ChEBI" id="CHEBI:147286"/>
        <dbReference type="ChEBI" id="CHEBI:147287"/>
        <dbReference type="ChEBI" id="CHEBI:456216"/>
        <dbReference type="EC" id="6.3.5.3"/>
    </reaction>
</comment>